<dbReference type="InterPro" id="IPR036890">
    <property type="entry name" value="HATPase_C_sf"/>
</dbReference>
<dbReference type="Gene3D" id="3.30.565.10">
    <property type="entry name" value="Histidine kinase-like ATPase, C-terminal domain"/>
    <property type="match status" value="1"/>
</dbReference>
<dbReference type="Pfam" id="PF10114">
    <property type="entry name" value="PocR"/>
    <property type="match status" value="1"/>
</dbReference>
<dbReference type="SUPFAM" id="SSF55785">
    <property type="entry name" value="PYP-like sensor domain (PAS domain)"/>
    <property type="match status" value="1"/>
</dbReference>
<dbReference type="NCBIfam" id="TIGR00229">
    <property type="entry name" value="sensory_box"/>
    <property type="match status" value="1"/>
</dbReference>
<proteinExistence type="predicted"/>
<dbReference type="InterPro" id="IPR000014">
    <property type="entry name" value="PAS"/>
</dbReference>
<dbReference type="CDD" id="cd00130">
    <property type="entry name" value="PAS"/>
    <property type="match status" value="1"/>
</dbReference>
<dbReference type="Gene3D" id="3.30.450.20">
    <property type="entry name" value="PAS domain"/>
    <property type="match status" value="1"/>
</dbReference>
<dbReference type="RefSeq" id="WP_406793746.1">
    <property type="nucleotide sequence ID" value="NZ_JBJHZX010000034.1"/>
</dbReference>
<gene>
    <name evidence="9" type="ORF">ACJDU8_19035</name>
</gene>
<evidence type="ECO:0000256" key="2">
    <source>
        <dbReference type="ARBA" id="ARBA00012438"/>
    </source>
</evidence>
<dbReference type="CDD" id="cd00082">
    <property type="entry name" value="HisKA"/>
    <property type="match status" value="1"/>
</dbReference>
<dbReference type="Pfam" id="PF02518">
    <property type="entry name" value="HATPase_c"/>
    <property type="match status" value="1"/>
</dbReference>
<keyword evidence="10" id="KW-1185">Reference proteome</keyword>
<dbReference type="InterPro" id="IPR003661">
    <property type="entry name" value="HisK_dim/P_dom"/>
</dbReference>
<dbReference type="SMART" id="SM00091">
    <property type="entry name" value="PAS"/>
    <property type="match status" value="1"/>
</dbReference>
<dbReference type="InterPro" id="IPR005467">
    <property type="entry name" value="His_kinase_dom"/>
</dbReference>
<accession>A0ABW8SPS0</accession>
<keyword evidence="3" id="KW-0597">Phosphoprotein</keyword>
<dbReference type="EMBL" id="JBJHZX010000034">
    <property type="protein sequence ID" value="MFL0197643.1"/>
    <property type="molecule type" value="Genomic_DNA"/>
</dbReference>
<organism evidence="9 10">
    <name type="scientific">Candidatus Clostridium eludens</name>
    <dbReference type="NCBI Taxonomy" id="3381663"/>
    <lineage>
        <taxon>Bacteria</taxon>
        <taxon>Bacillati</taxon>
        <taxon>Bacillota</taxon>
        <taxon>Clostridia</taxon>
        <taxon>Eubacteriales</taxon>
        <taxon>Clostridiaceae</taxon>
        <taxon>Clostridium</taxon>
    </lineage>
</organism>
<comment type="catalytic activity">
    <reaction evidence="1">
        <text>ATP + protein L-histidine = ADP + protein N-phospho-L-histidine.</text>
        <dbReference type="EC" id="2.7.13.3"/>
    </reaction>
</comment>
<dbReference type="InterPro" id="IPR036097">
    <property type="entry name" value="HisK_dim/P_sf"/>
</dbReference>
<dbReference type="SMART" id="SM00388">
    <property type="entry name" value="HisKA"/>
    <property type="match status" value="1"/>
</dbReference>
<dbReference type="InterPro" id="IPR035965">
    <property type="entry name" value="PAS-like_dom_sf"/>
</dbReference>
<dbReference type="Gene3D" id="1.10.287.130">
    <property type="match status" value="1"/>
</dbReference>
<dbReference type="Pfam" id="PF00989">
    <property type="entry name" value="PAS"/>
    <property type="match status" value="1"/>
</dbReference>
<sequence>MGKLKFSELINVDILKTMSENLYIYAGIQFSIIDEDGTVHVAVGLQDICTKYHRANPVTCERCNKGNNYIKNHLKENTYVAYKCQNNMWDIAMPVIISDKHVATVFVGQFFYEDEVIDEKFFREQAQKLGFDEEGYIAAFRQVPVVSKNKVKYIVEYYTGFVTMLAESGYRLLKYKRSQEELEKSQQYFKTILDSVNDAIIIFDIKSKVIDVNKTTIVMFGYSKKELLNMTRLDLISNNSPHIETNNEELIKKMRKCNPLILENIIIDKQGKETWAEANHHLTTIDGKERIVVAVRDITERKQIELLKLNQTLELEKLRTEFFANISHELRTPLNIILSSNQMIRKYIIDEDKSIDRKKVINYLNAGKQNCFRLLRLINNLIDVTKVDSGLFEVNLINCNIVNIIEEITLSTAEYVAANNLNLIFDTDVEEKIIACDPDKIERIILNLLSNCIKFTDKGGSIFVNVIDEEDYITIVVEDTGIGIPKEKLNLIFERFRQVDKSIRRNHEGSGIGLSLVKSLIEMQGGNISVESEYKKGTKFTIRIPIRTVNLVGNEKYIQYNNGYANNFVERINIEFSDIYK</sequence>
<dbReference type="InterPro" id="IPR018771">
    <property type="entry name" value="PocR_dom"/>
</dbReference>
<dbReference type="PRINTS" id="PR00344">
    <property type="entry name" value="BCTRLSENSOR"/>
</dbReference>
<evidence type="ECO:0000259" key="8">
    <source>
        <dbReference type="PROSITE" id="PS50112"/>
    </source>
</evidence>
<dbReference type="Pfam" id="PF00512">
    <property type="entry name" value="HisKA"/>
    <property type="match status" value="1"/>
</dbReference>
<evidence type="ECO:0000259" key="7">
    <source>
        <dbReference type="PROSITE" id="PS50109"/>
    </source>
</evidence>
<keyword evidence="4" id="KW-0808">Transferase</keyword>
<evidence type="ECO:0000256" key="5">
    <source>
        <dbReference type="ARBA" id="ARBA00022777"/>
    </source>
</evidence>
<dbReference type="SUPFAM" id="SSF55874">
    <property type="entry name" value="ATPase domain of HSP90 chaperone/DNA topoisomerase II/histidine kinase"/>
    <property type="match status" value="1"/>
</dbReference>
<dbReference type="InterPro" id="IPR003594">
    <property type="entry name" value="HATPase_dom"/>
</dbReference>
<evidence type="ECO:0000313" key="9">
    <source>
        <dbReference type="EMBL" id="MFL0197643.1"/>
    </source>
</evidence>
<dbReference type="EC" id="2.7.13.3" evidence="2"/>
<comment type="caution">
    <text evidence="9">The sequence shown here is derived from an EMBL/GenBank/DDBJ whole genome shotgun (WGS) entry which is preliminary data.</text>
</comment>
<dbReference type="SUPFAM" id="SSF47384">
    <property type="entry name" value="Homodimeric domain of signal transducing histidine kinase"/>
    <property type="match status" value="1"/>
</dbReference>
<evidence type="ECO:0000256" key="1">
    <source>
        <dbReference type="ARBA" id="ARBA00000085"/>
    </source>
</evidence>
<dbReference type="Proteomes" id="UP001623660">
    <property type="component" value="Unassembled WGS sequence"/>
</dbReference>
<keyword evidence="5" id="KW-0418">Kinase</keyword>
<protein>
    <recommendedName>
        <fullName evidence="2">histidine kinase</fullName>
        <ecNumber evidence="2">2.7.13.3</ecNumber>
    </recommendedName>
</protein>
<dbReference type="PROSITE" id="PS50112">
    <property type="entry name" value="PAS"/>
    <property type="match status" value="1"/>
</dbReference>
<evidence type="ECO:0000256" key="6">
    <source>
        <dbReference type="ARBA" id="ARBA00023012"/>
    </source>
</evidence>
<dbReference type="PANTHER" id="PTHR43047:SF72">
    <property type="entry name" value="OSMOSENSING HISTIDINE PROTEIN KINASE SLN1"/>
    <property type="match status" value="1"/>
</dbReference>
<dbReference type="PROSITE" id="PS50109">
    <property type="entry name" value="HIS_KIN"/>
    <property type="match status" value="1"/>
</dbReference>
<feature type="domain" description="PAS" evidence="8">
    <location>
        <begin position="185"/>
        <end position="233"/>
    </location>
</feature>
<dbReference type="InterPro" id="IPR004358">
    <property type="entry name" value="Sig_transdc_His_kin-like_C"/>
</dbReference>
<evidence type="ECO:0000313" key="10">
    <source>
        <dbReference type="Proteomes" id="UP001623660"/>
    </source>
</evidence>
<dbReference type="CDD" id="cd16922">
    <property type="entry name" value="HATPase_EvgS-ArcB-TorS-like"/>
    <property type="match status" value="1"/>
</dbReference>
<keyword evidence="6" id="KW-0902">Two-component regulatory system</keyword>
<feature type="domain" description="Histidine kinase" evidence="7">
    <location>
        <begin position="325"/>
        <end position="548"/>
    </location>
</feature>
<reference evidence="9 10" key="1">
    <citation type="submission" date="2024-11" db="EMBL/GenBank/DDBJ databases">
        <authorList>
            <person name="Heng Y.C."/>
            <person name="Lim A.C.H."/>
            <person name="Lee J.K.Y."/>
            <person name="Kittelmann S."/>
        </authorList>
    </citation>
    <scope>NUCLEOTIDE SEQUENCE [LARGE SCALE GENOMIC DNA]</scope>
    <source>
        <strain evidence="9 10">WILCCON 0269</strain>
    </source>
</reference>
<evidence type="ECO:0000256" key="3">
    <source>
        <dbReference type="ARBA" id="ARBA00022553"/>
    </source>
</evidence>
<dbReference type="SMART" id="SM00387">
    <property type="entry name" value="HATPase_c"/>
    <property type="match status" value="1"/>
</dbReference>
<dbReference type="PANTHER" id="PTHR43047">
    <property type="entry name" value="TWO-COMPONENT HISTIDINE PROTEIN KINASE"/>
    <property type="match status" value="1"/>
</dbReference>
<dbReference type="InterPro" id="IPR013767">
    <property type="entry name" value="PAS_fold"/>
</dbReference>
<name>A0ABW8SPS0_9CLOT</name>
<evidence type="ECO:0000256" key="4">
    <source>
        <dbReference type="ARBA" id="ARBA00022679"/>
    </source>
</evidence>